<comment type="caution">
    <text evidence="2">The sequence shown here is derived from an EMBL/GenBank/DDBJ whole genome shotgun (WGS) entry which is preliminary data.</text>
</comment>
<keyword evidence="3" id="KW-1185">Reference proteome</keyword>
<protein>
    <submittedName>
        <fullName evidence="2">Uncharacterized protein</fullName>
    </submittedName>
</protein>
<evidence type="ECO:0000256" key="1">
    <source>
        <dbReference type="SAM" id="MobiDB-lite"/>
    </source>
</evidence>
<organism evidence="2 3">
    <name type="scientific">Ficus carica</name>
    <name type="common">Common fig</name>
    <dbReference type="NCBI Taxonomy" id="3494"/>
    <lineage>
        <taxon>Eukaryota</taxon>
        <taxon>Viridiplantae</taxon>
        <taxon>Streptophyta</taxon>
        <taxon>Embryophyta</taxon>
        <taxon>Tracheophyta</taxon>
        <taxon>Spermatophyta</taxon>
        <taxon>Magnoliopsida</taxon>
        <taxon>eudicotyledons</taxon>
        <taxon>Gunneridae</taxon>
        <taxon>Pentapetalae</taxon>
        <taxon>rosids</taxon>
        <taxon>fabids</taxon>
        <taxon>Rosales</taxon>
        <taxon>Moraceae</taxon>
        <taxon>Ficeae</taxon>
        <taxon>Ficus</taxon>
    </lineage>
</organism>
<dbReference type="EMBL" id="BTGU01000246">
    <property type="protein sequence ID" value="GMN65578.1"/>
    <property type="molecule type" value="Genomic_DNA"/>
</dbReference>
<accession>A0AA88E1P6</accession>
<name>A0AA88E1P6_FICCA</name>
<gene>
    <name evidence="2" type="ORF">TIFTF001_034642</name>
</gene>
<dbReference type="Proteomes" id="UP001187192">
    <property type="component" value="Unassembled WGS sequence"/>
</dbReference>
<feature type="region of interest" description="Disordered" evidence="1">
    <location>
        <begin position="200"/>
        <end position="221"/>
    </location>
</feature>
<dbReference type="AlphaFoldDB" id="A0AA88E1P6"/>
<sequence length="239" mass="26332">MPSSPIQASIAKNGAGPKGEVMRLEPRWTKGRCLTKIYSLFVNSSTLLIRWSTTQSIVRSCELRRKAGDDTAKPRGGRQTGRGFIYPWDRYTVTSVVFTVHRASSAFSPPSCLPPARISRLNSGAHVLASVGLSALLPSHRASALLQEIWYVFVLPLPALRLNSEVLPSPTTVKPMRRRVRCGKRRRAVGRITNPSKVRKNFSRSVKSCPTPTPSPVYSSSASNSEILVKFLSQNSQTI</sequence>
<evidence type="ECO:0000313" key="2">
    <source>
        <dbReference type="EMBL" id="GMN65578.1"/>
    </source>
</evidence>
<evidence type="ECO:0000313" key="3">
    <source>
        <dbReference type="Proteomes" id="UP001187192"/>
    </source>
</evidence>
<reference evidence="2" key="1">
    <citation type="submission" date="2023-07" db="EMBL/GenBank/DDBJ databases">
        <title>draft genome sequence of fig (Ficus carica).</title>
        <authorList>
            <person name="Takahashi T."/>
            <person name="Nishimura K."/>
        </authorList>
    </citation>
    <scope>NUCLEOTIDE SEQUENCE</scope>
</reference>
<proteinExistence type="predicted"/>